<evidence type="ECO:0000313" key="3">
    <source>
        <dbReference type="Proteomes" id="UP000235786"/>
    </source>
</evidence>
<dbReference type="SUPFAM" id="SSF82199">
    <property type="entry name" value="SET domain"/>
    <property type="match status" value="2"/>
</dbReference>
<evidence type="ECO:0000259" key="1">
    <source>
        <dbReference type="PROSITE" id="PS50280"/>
    </source>
</evidence>
<reference evidence="2 3" key="1">
    <citation type="submission" date="2016-04" db="EMBL/GenBank/DDBJ databases">
        <title>A degradative enzymes factory behind the ericoid mycorrhizal symbiosis.</title>
        <authorList>
            <consortium name="DOE Joint Genome Institute"/>
            <person name="Martino E."/>
            <person name="Morin E."/>
            <person name="Grelet G."/>
            <person name="Kuo A."/>
            <person name="Kohler A."/>
            <person name="Daghino S."/>
            <person name="Barry K."/>
            <person name="Choi C."/>
            <person name="Cichocki N."/>
            <person name="Clum A."/>
            <person name="Copeland A."/>
            <person name="Hainaut M."/>
            <person name="Haridas S."/>
            <person name="Labutti K."/>
            <person name="Lindquist E."/>
            <person name="Lipzen A."/>
            <person name="Khouja H.-R."/>
            <person name="Murat C."/>
            <person name="Ohm R."/>
            <person name="Olson A."/>
            <person name="Spatafora J."/>
            <person name="Veneault-Fourrey C."/>
            <person name="Henrissat B."/>
            <person name="Grigoriev I."/>
            <person name="Martin F."/>
            <person name="Perotto S."/>
        </authorList>
    </citation>
    <scope>NUCLEOTIDE SEQUENCE [LARGE SCALE GENOMIC DNA]</scope>
    <source>
        <strain evidence="2 3">F</strain>
    </source>
</reference>
<dbReference type="EMBL" id="KZ613949">
    <property type="protein sequence ID" value="PMD37649.1"/>
    <property type="molecule type" value="Genomic_DNA"/>
</dbReference>
<dbReference type="Gene3D" id="2.170.270.10">
    <property type="entry name" value="SET domain"/>
    <property type="match status" value="1"/>
</dbReference>
<dbReference type="CDD" id="cd20071">
    <property type="entry name" value="SET_SMYD"/>
    <property type="match status" value="1"/>
</dbReference>
<accession>A0A2J6RGM3</accession>
<sequence>MDRQWIPELWRQTATHTRVEVPAATLTKTFEDIAAKTAELAKKPYNAGLWSSRARLLHSVGYPELAAGDARKAQKLLTAMLEGKGVGLVARKELLETPTALKVPGFLQYHQPFWDKMVKEFHFKKLYDTCQFIGPGWCFSQFSGNARAMYPAENIFSGGLASSTDALNNLRRALQQSRIPSQLNPEEQMKYGHVSFRQYPFMPPEYIHRSAELIASANAKLLAIKAPCILRASNVGSLASSAPSPPSKSLGLWKSIKQFFGLTTESDTLGLFAISAIRKGDVILEDSTSWGANTMSPAVQTNFRGRAYPMFRCENCCGIAPVTQNTVYQSQCCNTKYCSNSCREMAKANYHQVLCGKDFSWLANEPQLAGGKPAPVGISDTDGQMWLRILATCVQSGLHPLEHPSIAALTPNYESNDDVGRRWSLASHVDVPQRILTTLGVDIFKDLRYDTWVLQTIWARMVNNQHGGVEARSVNPLYSFINHSCEPNAEARGLDKTYPAQSAPVLESSALAIIARRDIKPGEEIYISYLDGHDLFRSRAHRNLRLRANWLSGDCMCTRCRREAQMESSK</sequence>
<dbReference type="InterPro" id="IPR046341">
    <property type="entry name" value="SET_dom_sf"/>
</dbReference>
<protein>
    <recommendedName>
        <fullName evidence="1">SET domain-containing protein</fullName>
    </recommendedName>
</protein>
<dbReference type="PROSITE" id="PS50280">
    <property type="entry name" value="SET"/>
    <property type="match status" value="1"/>
</dbReference>
<dbReference type="PANTHER" id="PTHR12197:SF251">
    <property type="entry name" value="EG:BACR7C10.4 PROTEIN"/>
    <property type="match status" value="1"/>
</dbReference>
<dbReference type="STRING" id="1149755.A0A2J6RGM3"/>
<dbReference type="Pfam" id="PF00856">
    <property type="entry name" value="SET"/>
    <property type="match status" value="1"/>
</dbReference>
<proteinExistence type="predicted"/>
<organism evidence="2 3">
    <name type="scientific">Hyaloscypha variabilis (strain UAMH 11265 / GT02V1 / F)</name>
    <name type="common">Meliniomyces variabilis</name>
    <dbReference type="NCBI Taxonomy" id="1149755"/>
    <lineage>
        <taxon>Eukaryota</taxon>
        <taxon>Fungi</taxon>
        <taxon>Dikarya</taxon>
        <taxon>Ascomycota</taxon>
        <taxon>Pezizomycotina</taxon>
        <taxon>Leotiomycetes</taxon>
        <taxon>Helotiales</taxon>
        <taxon>Hyaloscyphaceae</taxon>
        <taxon>Hyaloscypha</taxon>
        <taxon>Hyaloscypha variabilis</taxon>
    </lineage>
</organism>
<dbReference type="InterPro" id="IPR050869">
    <property type="entry name" value="H3K4_H4K5_MeTrfase"/>
</dbReference>
<name>A0A2J6RGM3_HYAVF</name>
<evidence type="ECO:0000313" key="2">
    <source>
        <dbReference type="EMBL" id="PMD37649.1"/>
    </source>
</evidence>
<feature type="domain" description="SET" evidence="1">
    <location>
        <begin position="248"/>
        <end position="530"/>
    </location>
</feature>
<dbReference type="OrthoDB" id="438641at2759"/>
<keyword evidence="3" id="KW-1185">Reference proteome</keyword>
<dbReference type="Gene3D" id="1.10.220.160">
    <property type="match status" value="1"/>
</dbReference>
<dbReference type="Gene3D" id="6.10.140.2220">
    <property type="match status" value="1"/>
</dbReference>
<dbReference type="PANTHER" id="PTHR12197">
    <property type="entry name" value="HISTONE-LYSINE N-METHYLTRANSFERASE SMYD"/>
    <property type="match status" value="1"/>
</dbReference>
<dbReference type="Proteomes" id="UP000235786">
    <property type="component" value="Unassembled WGS sequence"/>
</dbReference>
<gene>
    <name evidence="2" type="ORF">L207DRAFT_636319</name>
</gene>
<dbReference type="InterPro" id="IPR001214">
    <property type="entry name" value="SET_dom"/>
</dbReference>
<dbReference type="GO" id="GO:0005634">
    <property type="term" value="C:nucleus"/>
    <property type="evidence" value="ECO:0007669"/>
    <property type="project" value="TreeGrafter"/>
</dbReference>
<dbReference type="AlphaFoldDB" id="A0A2J6RGM3"/>